<feature type="transmembrane region" description="Helical" evidence="1">
    <location>
        <begin position="38"/>
        <end position="57"/>
    </location>
</feature>
<dbReference type="RefSeq" id="WP_107989249.1">
    <property type="nucleotide sequence ID" value="NZ_QAYG01000002.1"/>
</dbReference>
<dbReference type="AlphaFoldDB" id="A0A2T5VCB0"/>
<evidence type="ECO:0000313" key="2">
    <source>
        <dbReference type="EMBL" id="PTW61382.1"/>
    </source>
</evidence>
<keyword evidence="1" id="KW-1133">Transmembrane helix</keyword>
<feature type="transmembrane region" description="Helical" evidence="1">
    <location>
        <begin position="63"/>
        <end position="82"/>
    </location>
</feature>
<keyword evidence="1" id="KW-0812">Transmembrane</keyword>
<reference evidence="2 3" key="1">
    <citation type="submission" date="2018-04" db="EMBL/GenBank/DDBJ databases">
        <title>Genomic Encyclopedia of Archaeal and Bacterial Type Strains, Phase II (KMG-II): from individual species to whole genera.</title>
        <authorList>
            <person name="Goeker M."/>
        </authorList>
    </citation>
    <scope>NUCLEOTIDE SEQUENCE [LARGE SCALE GENOMIC DNA]</scope>
    <source>
        <strain evidence="2 3">DSM 23382</strain>
    </source>
</reference>
<gene>
    <name evidence="2" type="ORF">C8N35_10291</name>
</gene>
<evidence type="ECO:0000313" key="3">
    <source>
        <dbReference type="Proteomes" id="UP000244081"/>
    </source>
</evidence>
<keyword evidence="1" id="KW-0472">Membrane</keyword>
<keyword evidence="3" id="KW-1185">Reference proteome</keyword>
<accession>A0A2T5VCB0</accession>
<sequence length="97" mass="10304">MSAFEDLGTGVAVVLMILVLIVAALPILYADWRRAPEVATLVLVVAVGSGFFAAYTAPLLRDFLFVTGWIGASILSALSRILGILVERRTASDPDAK</sequence>
<dbReference type="EMBL" id="QAYG01000002">
    <property type="protein sequence ID" value="PTW61382.1"/>
    <property type="molecule type" value="Genomic_DNA"/>
</dbReference>
<feature type="transmembrane region" description="Helical" evidence="1">
    <location>
        <begin position="12"/>
        <end position="31"/>
    </location>
</feature>
<comment type="caution">
    <text evidence="2">The sequence shown here is derived from an EMBL/GenBank/DDBJ whole genome shotgun (WGS) entry which is preliminary data.</text>
</comment>
<protein>
    <submittedName>
        <fullName evidence="2">Uncharacterized protein</fullName>
    </submittedName>
</protein>
<evidence type="ECO:0000256" key="1">
    <source>
        <dbReference type="SAM" id="Phobius"/>
    </source>
</evidence>
<organism evidence="2 3">
    <name type="scientific">Breoghania corrubedonensis</name>
    <dbReference type="NCBI Taxonomy" id="665038"/>
    <lineage>
        <taxon>Bacteria</taxon>
        <taxon>Pseudomonadati</taxon>
        <taxon>Pseudomonadota</taxon>
        <taxon>Alphaproteobacteria</taxon>
        <taxon>Hyphomicrobiales</taxon>
        <taxon>Stappiaceae</taxon>
        <taxon>Breoghania</taxon>
    </lineage>
</organism>
<dbReference type="Proteomes" id="UP000244081">
    <property type="component" value="Unassembled WGS sequence"/>
</dbReference>
<name>A0A2T5VCB0_9HYPH</name>
<proteinExistence type="predicted"/>